<feature type="transmembrane region" description="Helical" evidence="7">
    <location>
        <begin position="133"/>
        <end position="156"/>
    </location>
</feature>
<comment type="caution">
    <text evidence="9">The sequence shown here is derived from an EMBL/GenBank/DDBJ whole genome shotgun (WGS) entry which is preliminary data.</text>
</comment>
<evidence type="ECO:0000313" key="9">
    <source>
        <dbReference type="EMBL" id="MDZ5471564.1"/>
    </source>
</evidence>
<keyword evidence="10" id="KW-1185">Reference proteome</keyword>
<feature type="transmembrane region" description="Helical" evidence="7">
    <location>
        <begin position="162"/>
        <end position="180"/>
    </location>
</feature>
<dbReference type="SUPFAM" id="SSF103473">
    <property type="entry name" value="MFS general substrate transporter"/>
    <property type="match status" value="1"/>
</dbReference>
<feature type="domain" description="Major facilitator superfamily (MFS) profile" evidence="8">
    <location>
        <begin position="1"/>
        <end position="394"/>
    </location>
</feature>
<keyword evidence="4 7" id="KW-0812">Transmembrane</keyword>
<accession>A0ABU5IWP1</accession>
<sequence>MQTWKNPLLLISGIGVSNLGNWIYFVAINLLILDLTGSPAAVAGLFIIRPLAVLVTNTWSGSLIDRMNNRHLMIITDVVRGILIGCIPFINSLWGIYVLMFIVNIAGSLFGPSSTTYMTKLVPPEKRKRFNSIFSFTSSGAFLVGPSISGLLIMYTSIDVCIFINAISFIVCALIIYYLPNVDNQTEGKRERITLAHVSQDWKSVLHFSKTAGYFSFIYLLFQIATLIGFALDSQEATFIKGVIGLTERDYGLLLSIAGGAYLAGSSAATLVANKISLRMFIGLGMILTAGGYFVFYSSSTLFLAAVGFIIFGVFSAFANTGYMTFFQNNVPINMMGRFSSTTNLIQAIIQIVFTLMLGFLAEILSLQFICLVFSGISIVISIVLCIFVYRPAKIHYYELSEVSKA</sequence>
<feature type="transmembrane region" description="Helical" evidence="7">
    <location>
        <begin position="7"/>
        <end position="33"/>
    </location>
</feature>
<dbReference type="InterPro" id="IPR022324">
    <property type="entry name" value="Bacilysin_exporter_BacE_put"/>
</dbReference>
<dbReference type="PANTHER" id="PTHR43266:SF2">
    <property type="entry name" value="MAJOR FACILITATOR SUPERFAMILY (MFS) PROFILE DOMAIN-CONTAINING PROTEIN"/>
    <property type="match status" value="1"/>
</dbReference>
<dbReference type="InterPro" id="IPR011701">
    <property type="entry name" value="MFS"/>
</dbReference>
<feature type="transmembrane region" description="Helical" evidence="7">
    <location>
        <begin position="302"/>
        <end position="323"/>
    </location>
</feature>
<organism evidence="9 10">
    <name type="scientific">Robertmurraya mangrovi</name>
    <dbReference type="NCBI Taxonomy" id="3098077"/>
    <lineage>
        <taxon>Bacteria</taxon>
        <taxon>Bacillati</taxon>
        <taxon>Bacillota</taxon>
        <taxon>Bacilli</taxon>
        <taxon>Bacillales</taxon>
        <taxon>Bacillaceae</taxon>
        <taxon>Robertmurraya</taxon>
    </lineage>
</organism>
<dbReference type="PRINTS" id="PR01988">
    <property type="entry name" value="EXPORTERBACE"/>
</dbReference>
<dbReference type="Proteomes" id="UP001290455">
    <property type="component" value="Unassembled WGS sequence"/>
</dbReference>
<evidence type="ECO:0000256" key="6">
    <source>
        <dbReference type="ARBA" id="ARBA00023136"/>
    </source>
</evidence>
<dbReference type="PROSITE" id="PS50850">
    <property type="entry name" value="MFS"/>
    <property type="match status" value="1"/>
</dbReference>
<comment type="subcellular location">
    <subcellularLocation>
        <location evidence="1">Cell membrane</location>
        <topology evidence="1">Multi-pass membrane protein</topology>
    </subcellularLocation>
</comment>
<evidence type="ECO:0000256" key="2">
    <source>
        <dbReference type="ARBA" id="ARBA00022448"/>
    </source>
</evidence>
<feature type="transmembrane region" description="Helical" evidence="7">
    <location>
        <begin position="39"/>
        <end position="59"/>
    </location>
</feature>
<evidence type="ECO:0000256" key="3">
    <source>
        <dbReference type="ARBA" id="ARBA00022475"/>
    </source>
</evidence>
<evidence type="ECO:0000313" key="10">
    <source>
        <dbReference type="Proteomes" id="UP001290455"/>
    </source>
</evidence>
<dbReference type="RefSeq" id="WP_322445853.1">
    <property type="nucleotide sequence ID" value="NZ_JAXOFX010000003.1"/>
</dbReference>
<keyword evidence="2" id="KW-0813">Transport</keyword>
<evidence type="ECO:0000259" key="8">
    <source>
        <dbReference type="PROSITE" id="PS50850"/>
    </source>
</evidence>
<dbReference type="Gene3D" id="1.20.1250.20">
    <property type="entry name" value="MFS general substrate transporter like domains"/>
    <property type="match status" value="1"/>
</dbReference>
<name>A0ABU5IWP1_9BACI</name>
<feature type="transmembrane region" description="Helical" evidence="7">
    <location>
        <begin position="344"/>
        <end position="361"/>
    </location>
</feature>
<dbReference type="Pfam" id="PF07690">
    <property type="entry name" value="MFS_1"/>
    <property type="match status" value="1"/>
</dbReference>
<dbReference type="CDD" id="cd06173">
    <property type="entry name" value="MFS_MefA_like"/>
    <property type="match status" value="1"/>
</dbReference>
<gene>
    <name evidence="9" type="ORF">SM124_07365</name>
</gene>
<reference evidence="9 10" key="1">
    <citation type="submission" date="2023-11" db="EMBL/GenBank/DDBJ databases">
        <title>Bacillus jintuensis, isolated from a mudflat on the Beibu Gulf coast.</title>
        <authorList>
            <person name="Li M."/>
        </authorList>
    </citation>
    <scope>NUCLEOTIDE SEQUENCE [LARGE SCALE GENOMIC DNA]</scope>
    <source>
        <strain evidence="9 10">31A1R</strain>
    </source>
</reference>
<feature type="transmembrane region" description="Helical" evidence="7">
    <location>
        <begin position="252"/>
        <end position="273"/>
    </location>
</feature>
<protein>
    <submittedName>
        <fullName evidence="9">MFS transporter</fullName>
    </submittedName>
</protein>
<feature type="transmembrane region" description="Helical" evidence="7">
    <location>
        <begin position="212"/>
        <end position="232"/>
    </location>
</feature>
<feature type="transmembrane region" description="Helical" evidence="7">
    <location>
        <begin position="280"/>
        <end position="296"/>
    </location>
</feature>
<evidence type="ECO:0000256" key="1">
    <source>
        <dbReference type="ARBA" id="ARBA00004651"/>
    </source>
</evidence>
<proteinExistence type="predicted"/>
<dbReference type="EMBL" id="JAXOFX010000003">
    <property type="protein sequence ID" value="MDZ5471564.1"/>
    <property type="molecule type" value="Genomic_DNA"/>
</dbReference>
<feature type="transmembrane region" description="Helical" evidence="7">
    <location>
        <begin position="367"/>
        <end position="390"/>
    </location>
</feature>
<keyword evidence="5 7" id="KW-1133">Transmembrane helix</keyword>
<evidence type="ECO:0000256" key="5">
    <source>
        <dbReference type="ARBA" id="ARBA00022989"/>
    </source>
</evidence>
<dbReference type="InterPro" id="IPR020846">
    <property type="entry name" value="MFS_dom"/>
</dbReference>
<evidence type="ECO:0000256" key="4">
    <source>
        <dbReference type="ARBA" id="ARBA00022692"/>
    </source>
</evidence>
<evidence type="ECO:0000256" key="7">
    <source>
        <dbReference type="SAM" id="Phobius"/>
    </source>
</evidence>
<keyword evidence="6 7" id="KW-0472">Membrane</keyword>
<keyword evidence="3" id="KW-1003">Cell membrane</keyword>
<dbReference type="InterPro" id="IPR036259">
    <property type="entry name" value="MFS_trans_sf"/>
</dbReference>
<dbReference type="PANTHER" id="PTHR43266">
    <property type="entry name" value="MACROLIDE-EFFLUX PROTEIN"/>
    <property type="match status" value="1"/>
</dbReference>